<organism evidence="1 2">
    <name type="scientific">Vermiconidia calcicola</name>
    <dbReference type="NCBI Taxonomy" id="1690605"/>
    <lineage>
        <taxon>Eukaryota</taxon>
        <taxon>Fungi</taxon>
        <taxon>Dikarya</taxon>
        <taxon>Ascomycota</taxon>
        <taxon>Pezizomycotina</taxon>
        <taxon>Dothideomycetes</taxon>
        <taxon>Dothideomycetidae</taxon>
        <taxon>Mycosphaerellales</taxon>
        <taxon>Extremaceae</taxon>
        <taxon>Vermiconidia</taxon>
    </lineage>
</organism>
<dbReference type="Proteomes" id="UP001281147">
    <property type="component" value="Unassembled WGS sequence"/>
</dbReference>
<name>A0ACC3NRI0_9PEZI</name>
<protein>
    <submittedName>
        <fullName evidence="1">Uncharacterized protein</fullName>
    </submittedName>
</protein>
<proteinExistence type="predicted"/>
<reference evidence="1" key="1">
    <citation type="submission" date="2023-07" db="EMBL/GenBank/DDBJ databases">
        <title>Black Yeasts Isolated from many extreme environments.</title>
        <authorList>
            <person name="Coleine C."/>
            <person name="Stajich J.E."/>
            <person name="Selbmann L."/>
        </authorList>
    </citation>
    <scope>NUCLEOTIDE SEQUENCE</scope>
    <source>
        <strain evidence="1">CCFEE 5714</strain>
    </source>
</reference>
<keyword evidence="2" id="KW-1185">Reference proteome</keyword>
<dbReference type="EMBL" id="JAUTXU010000019">
    <property type="protein sequence ID" value="KAK3721083.1"/>
    <property type="molecule type" value="Genomic_DNA"/>
</dbReference>
<accession>A0ACC3NRI0</accession>
<sequence length="1348" mass="144859">MSRYNSGFYDPVGSQANQPAGYTYQPPTSGSTYPSATSSSGYGSNYQQGYGNSNYNNQQYGLGAQQQQATNNSASHAAAALSSLSNQGYSQTSSNHQNRTNSSGQYDNSSWLNPGTNSSTYSSSNLALPNRTQSNNSPLYATQSTSTFGRSNVPDHPQSSSNTAGTASTYQNAPSSAGASGRSYQASSYTQQQPQSEPPRYNSPLHAVQAQHHSHNKQTSQSSNQLPSPQIANAGQQSRQSASVEPSPATVDPSQVYDNRAELLRKAQFEAEKRRKYEAEQAAKKAEEERLAEEKRKAEEEKQKAEAEAAAEKKKAEQQRKDEQRKKAREEKKQSKSAATALQQMASTGAGPSEAPPGQTDEEAEMRLMFKKMREFNAKNPAMLAKLWDEERKTHESMKSSPAAAAKTPAPPTTAQQKSQRAALSAISSSNQPSPAVQQPEVRPFTKPAPPNKAAKAGSSAAAQKAAQPSPAQQSPAQARPSPTQAATSLWPPHKKGAIAEATTKYLLSLPPNSGKSISAETVLGILNRNPPYVQLCESLEGFNLKFERSALARELLKAVPDGLKSQGPAAQKPSTPFVGPPTQANASLRASLDSSRKSGGLSNQELQSRANQLTTGAAACNTVSYEAPLSLSDAAREINSMHRPPPINTYGSPVQQSQQSPYFAQPQPLTNGSRPPSQPQPPAEVKPEIPEEPPRPPADKEEAARKRTFGDLVDLTAEDSEDEAPPPKKLMQQPPPPNGPFNGVNTTQQWDPFAYSQKPPAFKQYMYNDANKPAPGQGILTQSPAPQAQMGGGPHAVPGQPQRPNSTSTPPIQQRPQLPPQQPQAPPRPRGPFPEQLQLARMKGKMLVEPIMRDRVARKSAYDRRTIARDVLLATGRHRDMRGLNGHLATMQKLLGTHGGENDSGGNRSDLATIRWDYIDPVPPAKAKEGSIGKESAALDAHRERFALGRPTAAAKQLAAQRVSPAIVDYETPASSSKILPSKKRRGRLAKTSLPAGAESTLTNGLGDTSTPRPASTQGSASRPATPASAPNPTSAADAMATAGTPVGYSSFRQILADGTKKKGRPFGWRKNVHSREAQGLPTGSHPTTKAKEKPKQQSQEPGQTQVEPKYQVYKCEWAGCKSELHNLDTLKKHILKVHGKSRASYGGWKEEYECLWKDCGAAGEEATFGDIEGWIGHVDQEHLKPVAWKLGDGPRSDSFLSIYSVSETTPAYLTDAYGRNVTPIISPTPPPPAPAPSQQPQSSATSASTFQQPPPQPPVSTPLVRGRGRPPKDGIPKAVRDAMAAAAGGASDAELKKLKEQKRAVGPTMGRMGCVLVDDGRREGFLDDEEFEDTVWEVDEVDDEGE</sequence>
<evidence type="ECO:0000313" key="2">
    <source>
        <dbReference type="Proteomes" id="UP001281147"/>
    </source>
</evidence>
<evidence type="ECO:0000313" key="1">
    <source>
        <dbReference type="EMBL" id="KAK3721083.1"/>
    </source>
</evidence>
<comment type="caution">
    <text evidence="1">The sequence shown here is derived from an EMBL/GenBank/DDBJ whole genome shotgun (WGS) entry which is preliminary data.</text>
</comment>
<gene>
    <name evidence="1" type="ORF">LTR37_003373</name>
</gene>